<dbReference type="InterPro" id="IPR029030">
    <property type="entry name" value="Caspase-like_dom_sf"/>
</dbReference>
<evidence type="ECO:0000313" key="5">
    <source>
        <dbReference type="Proteomes" id="UP000744980"/>
    </source>
</evidence>
<feature type="compositionally biased region" description="Basic and acidic residues" evidence="2">
    <location>
        <begin position="452"/>
        <end position="468"/>
    </location>
</feature>
<dbReference type="AlphaFoldDB" id="A0AAW4FIQ9"/>
<dbReference type="SMART" id="SM00115">
    <property type="entry name" value="CASc"/>
    <property type="match status" value="1"/>
</dbReference>
<evidence type="ECO:0000256" key="1">
    <source>
        <dbReference type="ARBA" id="ARBA00010134"/>
    </source>
</evidence>
<dbReference type="GO" id="GO:0004197">
    <property type="term" value="F:cysteine-type endopeptidase activity"/>
    <property type="evidence" value="ECO:0007669"/>
    <property type="project" value="InterPro"/>
</dbReference>
<gene>
    <name evidence="4" type="ORF">GFB56_14280</name>
</gene>
<name>A0AAW4FIQ9_9HYPH</name>
<dbReference type="EMBL" id="WXFA01000008">
    <property type="protein sequence ID" value="MBM3091980.1"/>
    <property type="molecule type" value="Genomic_DNA"/>
</dbReference>
<dbReference type="InterPro" id="IPR052039">
    <property type="entry name" value="Caspase-related_regulators"/>
</dbReference>
<protein>
    <recommendedName>
        <fullName evidence="3">Caspase family p20 domain-containing protein</fullName>
    </recommendedName>
</protein>
<dbReference type="PANTHER" id="PTHR22576:SF37">
    <property type="entry name" value="MUCOSA-ASSOCIATED LYMPHOID TISSUE LYMPHOMA TRANSLOCATION PROTEIN 1"/>
    <property type="match status" value="1"/>
</dbReference>
<dbReference type="InterPro" id="IPR011600">
    <property type="entry name" value="Pept_C14_caspase"/>
</dbReference>
<dbReference type="PROSITE" id="PS50208">
    <property type="entry name" value="CASPASE_P20"/>
    <property type="match status" value="1"/>
</dbReference>
<dbReference type="Proteomes" id="UP000744980">
    <property type="component" value="Unassembled WGS sequence"/>
</dbReference>
<feature type="domain" description="Caspase family p20" evidence="3">
    <location>
        <begin position="22"/>
        <end position="151"/>
    </location>
</feature>
<comment type="caution">
    <text evidence="4">The sequence shown here is derived from an EMBL/GenBank/DDBJ whole genome shotgun (WGS) entry which is preliminary data.</text>
</comment>
<accession>A0AAW4FIQ9</accession>
<proteinExistence type="inferred from homology"/>
<dbReference type="RefSeq" id="WP_203528147.1">
    <property type="nucleotide sequence ID" value="NZ_CP083370.1"/>
</dbReference>
<dbReference type="SUPFAM" id="SSF52129">
    <property type="entry name" value="Caspase-like"/>
    <property type="match status" value="1"/>
</dbReference>
<dbReference type="InterPro" id="IPR015917">
    <property type="entry name" value="Pept_C14A"/>
</dbReference>
<comment type="similarity">
    <text evidence="1">Belongs to the peptidase C14A family.</text>
</comment>
<evidence type="ECO:0000259" key="3">
    <source>
        <dbReference type="PROSITE" id="PS50208"/>
    </source>
</evidence>
<dbReference type="Pfam" id="PF00656">
    <property type="entry name" value="Peptidase_C14"/>
    <property type="match status" value="1"/>
</dbReference>
<dbReference type="GO" id="GO:0006508">
    <property type="term" value="P:proteolysis"/>
    <property type="evidence" value="ECO:0007669"/>
    <property type="project" value="InterPro"/>
</dbReference>
<organism evidence="4 5">
    <name type="scientific">Ensifer canadensis</name>
    <dbReference type="NCBI Taxonomy" id="555315"/>
    <lineage>
        <taxon>Bacteria</taxon>
        <taxon>Pseudomonadati</taxon>
        <taxon>Pseudomonadota</taxon>
        <taxon>Alphaproteobacteria</taxon>
        <taxon>Hyphomicrobiales</taxon>
        <taxon>Rhizobiaceae</taxon>
        <taxon>Sinorhizobium/Ensifer group</taxon>
        <taxon>Ensifer</taxon>
    </lineage>
</organism>
<dbReference type="Gene3D" id="3.40.50.1460">
    <property type="match status" value="1"/>
</dbReference>
<keyword evidence="5" id="KW-1185">Reference proteome</keyword>
<reference evidence="4 5" key="1">
    <citation type="submission" date="2020-01" db="EMBL/GenBank/DDBJ databases">
        <title>Draft genome assembly of Ensifer adhaerens T173.</title>
        <authorList>
            <person name="Craig J.E."/>
            <person name="Stinchcombe J.R."/>
        </authorList>
    </citation>
    <scope>NUCLEOTIDE SEQUENCE [LARGE SCALE GENOMIC DNA]</scope>
    <source>
        <strain evidence="4 5">T173</strain>
    </source>
</reference>
<evidence type="ECO:0000313" key="4">
    <source>
        <dbReference type="EMBL" id="MBM3091980.1"/>
    </source>
</evidence>
<feature type="region of interest" description="Disordered" evidence="2">
    <location>
        <begin position="452"/>
        <end position="485"/>
    </location>
</feature>
<dbReference type="InterPro" id="IPR001309">
    <property type="entry name" value="Pept_C14_p20"/>
</dbReference>
<sequence length="539" mass="57975">MHWLRIVIAVFLVLICSQALAERRVALVIGNSAYQYVPEPPNPDNDAGDMAAKLEALGFEVVVGRDLDLAGVRNTIRDFVGKLDGADLALFYYAGHGLQVNGENYIAPIDAKLLSYIDLEFEAVPMNLILSAMERETRVNLVFLDACRDNPLAVNLARSMGTRSSSIGRGLAKVGTGIGSLIAFATQPGNVALDGAGRNSPFTAALLRHLGKPGRDITRELIDVRRDVLEATDGKQVPWDNSSLTGEVVLKPSTSTEPAASAGGDKGDNAAELAYWDTIKGSSDRDLFDAYLQQYPGGAFVSLAKAKIRIIERAAADVAAAQLEAEGAKQQAPPVGGLPTATEQVAALTQPLANQTPTLETASPDRELVRSIQKELNRVGCRAGSEDGLWGLGSRRALEQFAKLIKVELAALEPSDGVLERLRSQKARICPLVCAQNQQLKSGRCVDIKREAKLPEPAKTRSTDETPTRKAPSNTITAPDDAKKKSFANCPASAQLAARQTLERGTGRGRTMRSAMHSCGRTFVCHRAARGQPWDCSWR</sequence>
<dbReference type="PANTHER" id="PTHR22576">
    <property type="entry name" value="MUCOSA ASSOCIATED LYMPHOID TISSUE LYMPHOMA TRANSLOCATION PROTEIN 1/PARACASPASE"/>
    <property type="match status" value="1"/>
</dbReference>
<evidence type="ECO:0000256" key="2">
    <source>
        <dbReference type="SAM" id="MobiDB-lite"/>
    </source>
</evidence>